<dbReference type="RefSeq" id="WP_347703089.1">
    <property type="nucleotide sequence ID" value="NZ_JBDPZD010000001.1"/>
</dbReference>
<keyword evidence="2" id="KW-1185">Reference proteome</keyword>
<dbReference type="Proteomes" id="UP001495147">
    <property type="component" value="Unassembled WGS sequence"/>
</dbReference>
<organism evidence="1 2">
    <name type="scientific">Roseateles paludis</name>
    <dbReference type="NCBI Taxonomy" id="3145238"/>
    <lineage>
        <taxon>Bacteria</taxon>
        <taxon>Pseudomonadati</taxon>
        <taxon>Pseudomonadota</taxon>
        <taxon>Betaproteobacteria</taxon>
        <taxon>Burkholderiales</taxon>
        <taxon>Sphaerotilaceae</taxon>
        <taxon>Roseateles</taxon>
    </lineage>
</organism>
<gene>
    <name evidence="1" type="ORF">ABDJ85_02195</name>
</gene>
<proteinExistence type="predicted"/>
<evidence type="ECO:0000313" key="1">
    <source>
        <dbReference type="EMBL" id="MEO3690257.1"/>
    </source>
</evidence>
<dbReference type="Pfam" id="PF24251">
    <property type="entry name" value="DUF7453"/>
    <property type="match status" value="1"/>
</dbReference>
<dbReference type="NCBIfam" id="TIGR02595">
    <property type="entry name" value="PEP_CTERM"/>
    <property type="match status" value="1"/>
</dbReference>
<dbReference type="NCBIfam" id="TIGR05002">
    <property type="entry name" value="NxxGxxAF_repeat"/>
    <property type="match status" value="1"/>
</dbReference>
<name>A0ABV0FYS0_9BURK</name>
<sequence length="564" mass="56756">MAALLLGLASAAQALDFQTIALSGTTALPFAAGSSTSYQFGLRQVSIAEDGWVGFAPGSSLTAAHFMVGEPGTVRRVVSGGESLLGSTVGALRSLRVDDGQQVALTVSLASAINTQLHYTALADGSGAPALVKVPSPATTAVYNRVGGGGSIGFELLPGGQQWVHASNSSGSSFEAGRLSAAEDYTTLVRTGSASTAKLALPSTGIAGVGTPASGRSWASVQAVGGTLAGNTLLYGLQVGSGITSEGVQMRGNLVELRADGSSVSIVHPGSTVPGAPQPFAGISAGAAQFAANTAGQLVFRGDFGRNTTFDRKLFGGLLRYDGSTLSILALPGAAVPGLSGVSFGHKILPDGATLSPLSMLPDNLVLDSARGLALNQSGTAAFVSAITGAPAVAGYGVFLSHADGSFATLATTSNIQAQLAPGASAGFAKFHDVALNDSGLAVFSATLVGGDSRQGLWYGHSAADLQLLVLEGQEIEVLPGVFKTVGNLDTGLHELMDTRITALDDGLNNAGQFAFSVTFTDGSEAVLRTALVSSVPEPASALLMLLGAGLLVLRRQRLPNISC</sequence>
<comment type="caution">
    <text evidence="1">The sequence shown here is derived from an EMBL/GenBank/DDBJ whole genome shotgun (WGS) entry which is preliminary data.</text>
</comment>
<evidence type="ECO:0000313" key="2">
    <source>
        <dbReference type="Proteomes" id="UP001495147"/>
    </source>
</evidence>
<dbReference type="EMBL" id="JBDPZD010000001">
    <property type="protein sequence ID" value="MEO3690257.1"/>
    <property type="molecule type" value="Genomic_DNA"/>
</dbReference>
<reference evidence="1 2" key="1">
    <citation type="submission" date="2024-05" db="EMBL/GenBank/DDBJ databases">
        <title>Roseateles sp. DJS-2-20 16S ribosomal RNA gene Genome sequencing and assembly.</title>
        <authorList>
            <person name="Woo H."/>
        </authorList>
    </citation>
    <scope>NUCLEOTIDE SEQUENCE [LARGE SCALE GENOMIC DNA]</scope>
    <source>
        <strain evidence="1 2">DJS-2-20</strain>
    </source>
</reference>
<protein>
    <submittedName>
        <fullName evidence="1">Choice-of-anchor tandem repeat NxxGxxAF-containing protein</fullName>
    </submittedName>
</protein>
<accession>A0ABV0FYS0</accession>
<dbReference type="InterPro" id="IPR055876">
    <property type="entry name" value="DUF7453"/>
</dbReference>
<dbReference type="InterPro" id="IPR013424">
    <property type="entry name" value="Ice-binding_C"/>
</dbReference>